<proteinExistence type="predicted"/>
<keyword evidence="2" id="KW-0812">Transmembrane</keyword>
<dbReference type="AlphaFoldDB" id="A0A6C0HNA2"/>
<keyword evidence="1" id="KW-0175">Coiled coil</keyword>
<evidence type="ECO:0000256" key="1">
    <source>
        <dbReference type="SAM" id="Coils"/>
    </source>
</evidence>
<feature type="transmembrane region" description="Helical" evidence="2">
    <location>
        <begin position="23"/>
        <end position="41"/>
    </location>
</feature>
<protein>
    <submittedName>
        <fullName evidence="3">Uncharacterized protein</fullName>
    </submittedName>
</protein>
<organism evidence="3">
    <name type="scientific">viral metagenome</name>
    <dbReference type="NCBI Taxonomy" id="1070528"/>
    <lineage>
        <taxon>unclassified sequences</taxon>
        <taxon>metagenomes</taxon>
        <taxon>organismal metagenomes</taxon>
    </lineage>
</organism>
<evidence type="ECO:0000256" key="2">
    <source>
        <dbReference type="SAM" id="Phobius"/>
    </source>
</evidence>
<feature type="coiled-coil region" evidence="1">
    <location>
        <begin position="266"/>
        <end position="293"/>
    </location>
</feature>
<evidence type="ECO:0000313" key="3">
    <source>
        <dbReference type="EMBL" id="QHT81884.1"/>
    </source>
</evidence>
<keyword evidence="2" id="KW-0472">Membrane</keyword>
<name>A0A6C0HNA2_9ZZZZ</name>
<keyword evidence="2" id="KW-1133">Transmembrane helix</keyword>
<reference evidence="3" key="1">
    <citation type="journal article" date="2020" name="Nature">
        <title>Giant virus diversity and host interactions through global metagenomics.</title>
        <authorList>
            <person name="Schulz F."/>
            <person name="Roux S."/>
            <person name="Paez-Espino D."/>
            <person name="Jungbluth S."/>
            <person name="Walsh D.A."/>
            <person name="Denef V.J."/>
            <person name="McMahon K.D."/>
            <person name="Konstantinidis K.T."/>
            <person name="Eloe-Fadrosh E.A."/>
            <person name="Kyrpides N.C."/>
            <person name="Woyke T."/>
        </authorList>
    </citation>
    <scope>NUCLEOTIDE SEQUENCE</scope>
    <source>
        <strain evidence="3">GVMAG-M-3300023184-160</strain>
    </source>
</reference>
<sequence length="317" mass="37070">MSEDIQRINQLFVSNAGNKGTDMSGVIVLFIVCTLILIVYFKMTQSELWLDWDNQKCHPSILFFNGLINPSVNETAFQSIQTNFIDCLSPYTNVLKSEKYKAFDKSIDGLISVNRNMEESYQEYAKKVEKTRGDLEKQHAVLDVSFQVIQKVAETEQETFERTFRYVTTNIKRLFVVLDRITTYMKDLLIYKVSVNVDERFMNTQVIDPNGSRFLGIDQFQEYINQQYEANYTNKYVAAFDTMKVTRLRPGFDANTTDFSQSIHLADQAIAEYDRMIRLIERFESQNQELFEKTNQYCAELKNHNYSCVILLPSWKD</sequence>
<accession>A0A6C0HNA2</accession>
<dbReference type="EMBL" id="MN739993">
    <property type="protein sequence ID" value="QHT81884.1"/>
    <property type="molecule type" value="Genomic_DNA"/>
</dbReference>